<keyword evidence="1" id="KW-0234">DNA repair</keyword>
<comment type="catalytic activity">
    <reaction evidence="1">
        <text>ATP + H2O = ADP + phosphate + H(+)</text>
        <dbReference type="Rhea" id="RHEA:13065"/>
        <dbReference type="ChEBI" id="CHEBI:15377"/>
        <dbReference type="ChEBI" id="CHEBI:15378"/>
        <dbReference type="ChEBI" id="CHEBI:30616"/>
        <dbReference type="ChEBI" id="CHEBI:43474"/>
        <dbReference type="ChEBI" id="CHEBI:456216"/>
        <dbReference type="EC" id="5.6.2.3"/>
    </reaction>
</comment>
<keyword evidence="1" id="KW-0378">Hydrolase</keyword>
<reference evidence="4" key="1">
    <citation type="submission" date="2025-08" db="UniProtKB">
        <authorList>
            <consortium name="RefSeq"/>
        </authorList>
    </citation>
    <scope>IDENTIFICATION</scope>
    <source>
        <tissue evidence="4">Leaves</tissue>
    </source>
</reference>
<evidence type="ECO:0000313" key="4">
    <source>
        <dbReference type="RefSeq" id="XP_071914005.1"/>
    </source>
</evidence>
<dbReference type="Pfam" id="PF05970">
    <property type="entry name" value="PIF1"/>
    <property type="match status" value="1"/>
</dbReference>
<dbReference type="PANTHER" id="PTHR10492:SF57">
    <property type="entry name" value="ATP-DEPENDENT DNA HELICASE"/>
    <property type="match status" value="1"/>
</dbReference>
<evidence type="ECO:0000259" key="2">
    <source>
        <dbReference type="Pfam" id="PF05970"/>
    </source>
</evidence>
<keyword evidence="1" id="KW-0347">Helicase</keyword>
<evidence type="ECO:0000313" key="3">
    <source>
        <dbReference type="Proteomes" id="UP001652660"/>
    </source>
</evidence>
<evidence type="ECO:0000256" key="1">
    <source>
        <dbReference type="RuleBase" id="RU363044"/>
    </source>
</evidence>
<protein>
    <recommendedName>
        <fullName evidence="1">ATP-dependent DNA helicase</fullName>
        <ecNumber evidence="1">5.6.2.3</ecNumber>
    </recommendedName>
</protein>
<dbReference type="GeneID" id="140010602"/>
<dbReference type="RefSeq" id="XP_071914005.1">
    <property type="nucleotide sequence ID" value="XM_072057904.1"/>
</dbReference>
<dbReference type="SUPFAM" id="SSF52540">
    <property type="entry name" value="P-loop containing nucleoside triphosphate hydrolases"/>
    <property type="match status" value="1"/>
</dbReference>
<keyword evidence="3" id="KW-1185">Reference proteome</keyword>
<dbReference type="PANTHER" id="PTHR10492">
    <property type="match status" value="1"/>
</dbReference>
<sequence length="192" mass="21713">MESDVPFGGKTIIFGGDFRQTLPVIEQLGESDSIKSTVLCSYLWSHMCKQRLATNMRIALDPEFSAFFIRVGEDVEPVDDYGQMSLHLIWLFLIITKKSRLTDGLCNGTRLICRELDELTITAKSLGQTLDYIEIYLSEPVFSHGQFYVALSRVRNSSAVKALIAPDTFDDIKVDCKTRNVVFHDIFCLTNT</sequence>
<dbReference type="InterPro" id="IPR010285">
    <property type="entry name" value="DNA_helicase_pif1-like_DEAD"/>
</dbReference>
<dbReference type="InterPro" id="IPR027417">
    <property type="entry name" value="P-loop_NTPase"/>
</dbReference>
<keyword evidence="1" id="KW-0227">DNA damage</keyword>
<feature type="domain" description="DNA helicase Pif1-like DEAD-box helicase" evidence="2">
    <location>
        <begin position="4"/>
        <end position="59"/>
    </location>
</feature>
<proteinExistence type="inferred from homology"/>
<gene>
    <name evidence="4" type="primary">LOC140010602</name>
</gene>
<organism evidence="3 4">
    <name type="scientific">Coffea arabica</name>
    <name type="common">Arabian coffee</name>
    <dbReference type="NCBI Taxonomy" id="13443"/>
    <lineage>
        <taxon>Eukaryota</taxon>
        <taxon>Viridiplantae</taxon>
        <taxon>Streptophyta</taxon>
        <taxon>Embryophyta</taxon>
        <taxon>Tracheophyta</taxon>
        <taxon>Spermatophyta</taxon>
        <taxon>Magnoliopsida</taxon>
        <taxon>eudicotyledons</taxon>
        <taxon>Gunneridae</taxon>
        <taxon>Pentapetalae</taxon>
        <taxon>asterids</taxon>
        <taxon>lamiids</taxon>
        <taxon>Gentianales</taxon>
        <taxon>Rubiaceae</taxon>
        <taxon>Ixoroideae</taxon>
        <taxon>Gardenieae complex</taxon>
        <taxon>Bertiereae - Coffeeae clade</taxon>
        <taxon>Coffeeae</taxon>
        <taxon>Coffea</taxon>
    </lineage>
</organism>
<keyword evidence="1" id="KW-0547">Nucleotide-binding</keyword>
<accession>A0ABM4V394</accession>
<dbReference type="EC" id="5.6.2.3" evidence="1"/>
<name>A0ABM4V394_COFAR</name>
<keyword evidence="1" id="KW-0067">ATP-binding</keyword>
<comment type="cofactor">
    <cofactor evidence="1">
        <name>Mg(2+)</name>
        <dbReference type="ChEBI" id="CHEBI:18420"/>
    </cofactor>
</comment>
<comment type="similarity">
    <text evidence="1">Belongs to the helicase family.</text>
</comment>
<dbReference type="Proteomes" id="UP001652660">
    <property type="component" value="Chromosome 7c"/>
</dbReference>
<keyword evidence="1" id="KW-0233">DNA recombination</keyword>